<dbReference type="EMBL" id="BMAV01019298">
    <property type="protein sequence ID" value="GFY72239.1"/>
    <property type="molecule type" value="Genomic_DNA"/>
</dbReference>
<dbReference type="Proteomes" id="UP000886998">
    <property type="component" value="Unassembled WGS sequence"/>
</dbReference>
<name>A0A8X6YMD3_9ARAC</name>
<dbReference type="AlphaFoldDB" id="A0A8X6YMD3"/>
<proteinExistence type="predicted"/>
<keyword evidence="2" id="KW-1185">Reference proteome</keyword>
<evidence type="ECO:0000313" key="2">
    <source>
        <dbReference type="Proteomes" id="UP000886998"/>
    </source>
</evidence>
<gene>
    <name evidence="1" type="ORF">TNIN_95451</name>
</gene>
<comment type="caution">
    <text evidence="1">The sequence shown here is derived from an EMBL/GenBank/DDBJ whole genome shotgun (WGS) entry which is preliminary data.</text>
</comment>
<sequence length="124" mass="14779">MKLIIKRNRSTNFKNVLYTSWTQGFLAFYENDRLRKKHIAFSLEKKIEVSVILENIRNDRLSREHIIRIHLTNTQDIKNIKSFGLTNQQHVDDATSVRLMLEETSVCTDVNFKVAYYPNWIDYI</sequence>
<accession>A0A8X6YMD3</accession>
<protein>
    <submittedName>
        <fullName evidence="1">Uncharacterized protein</fullName>
    </submittedName>
</protein>
<organism evidence="1 2">
    <name type="scientific">Trichonephila inaurata madagascariensis</name>
    <dbReference type="NCBI Taxonomy" id="2747483"/>
    <lineage>
        <taxon>Eukaryota</taxon>
        <taxon>Metazoa</taxon>
        <taxon>Ecdysozoa</taxon>
        <taxon>Arthropoda</taxon>
        <taxon>Chelicerata</taxon>
        <taxon>Arachnida</taxon>
        <taxon>Araneae</taxon>
        <taxon>Araneomorphae</taxon>
        <taxon>Entelegynae</taxon>
        <taxon>Araneoidea</taxon>
        <taxon>Nephilidae</taxon>
        <taxon>Trichonephila</taxon>
        <taxon>Trichonephila inaurata</taxon>
    </lineage>
</organism>
<reference evidence="1" key="1">
    <citation type="submission" date="2020-08" db="EMBL/GenBank/DDBJ databases">
        <title>Multicomponent nature underlies the extraordinary mechanical properties of spider dragline silk.</title>
        <authorList>
            <person name="Kono N."/>
            <person name="Nakamura H."/>
            <person name="Mori M."/>
            <person name="Yoshida Y."/>
            <person name="Ohtoshi R."/>
            <person name="Malay A.D."/>
            <person name="Moran D.A.P."/>
            <person name="Tomita M."/>
            <person name="Numata K."/>
            <person name="Arakawa K."/>
        </authorList>
    </citation>
    <scope>NUCLEOTIDE SEQUENCE</scope>
</reference>
<evidence type="ECO:0000313" key="1">
    <source>
        <dbReference type="EMBL" id="GFY72239.1"/>
    </source>
</evidence>